<keyword evidence="2" id="KW-1185">Reference proteome</keyword>
<reference evidence="1 2" key="1">
    <citation type="submission" date="2022-08" db="EMBL/GenBank/DDBJ databases">
        <title>Reclassification of Massilia species as members of the genera Telluria, Duganella, Pseudoduganella, Mokoshia gen. nov. and Zemynaea gen. nov. using orthogonal and non-orthogonal genome-based approaches.</title>
        <authorList>
            <person name="Bowman J.P."/>
        </authorList>
    </citation>
    <scope>NUCLEOTIDE SEQUENCE [LARGE SCALE GENOMIC DNA]</scope>
    <source>
        <strain evidence="1 2">JCM 31316</strain>
    </source>
</reference>
<accession>A0ABT1ZTD0</accession>
<dbReference type="InterPro" id="IPR046500">
    <property type="entry name" value="DUF6678"/>
</dbReference>
<dbReference type="EMBL" id="JANUGW010000011">
    <property type="protein sequence ID" value="MCS0583196.1"/>
    <property type="molecule type" value="Genomic_DNA"/>
</dbReference>
<dbReference type="Pfam" id="PF20383">
    <property type="entry name" value="DUF6678"/>
    <property type="match status" value="1"/>
</dbReference>
<organism evidence="1 2">
    <name type="scientific">Massilia pinisoli</name>
    <dbReference type="NCBI Taxonomy" id="1772194"/>
    <lineage>
        <taxon>Bacteria</taxon>
        <taxon>Pseudomonadati</taxon>
        <taxon>Pseudomonadota</taxon>
        <taxon>Betaproteobacteria</taxon>
        <taxon>Burkholderiales</taxon>
        <taxon>Oxalobacteraceae</taxon>
        <taxon>Telluria group</taxon>
        <taxon>Massilia</taxon>
    </lineage>
</organism>
<evidence type="ECO:0000313" key="2">
    <source>
        <dbReference type="Proteomes" id="UP001204151"/>
    </source>
</evidence>
<dbReference type="Proteomes" id="UP001204151">
    <property type="component" value="Unassembled WGS sequence"/>
</dbReference>
<sequence length="102" mass="11861">MNDTKWDELRCAMHGLQALKPRWRTLDVENSHLSDWDGEWFYHFRSGDYAPIHWAEIAVDTDEQRVAVVAELIRIHVPGETTPSGYRVFGYAEPGQAVDYIR</sequence>
<proteinExistence type="predicted"/>
<dbReference type="RefSeq" id="WP_258817788.1">
    <property type="nucleotide sequence ID" value="NZ_JANUGW010000011.1"/>
</dbReference>
<evidence type="ECO:0000313" key="1">
    <source>
        <dbReference type="EMBL" id="MCS0583196.1"/>
    </source>
</evidence>
<protein>
    <submittedName>
        <fullName evidence="1">Uncharacterized protein</fullName>
    </submittedName>
</protein>
<name>A0ABT1ZTD0_9BURK</name>
<gene>
    <name evidence="1" type="ORF">NX784_16520</name>
</gene>
<comment type="caution">
    <text evidence="1">The sequence shown here is derived from an EMBL/GenBank/DDBJ whole genome shotgun (WGS) entry which is preliminary data.</text>
</comment>